<protein>
    <recommendedName>
        <fullName evidence="2">Integrase catalytic domain-containing protein</fullName>
    </recommendedName>
</protein>
<dbReference type="Gene3D" id="3.30.420.10">
    <property type="entry name" value="Ribonuclease H-like superfamily/Ribonuclease H"/>
    <property type="match status" value="1"/>
</dbReference>
<evidence type="ECO:0000259" key="2">
    <source>
        <dbReference type="PROSITE" id="PS50994"/>
    </source>
</evidence>
<accession>A0AAF1AVU3</accession>
<dbReference type="CDD" id="cd09272">
    <property type="entry name" value="RNase_HI_RT_Ty1"/>
    <property type="match status" value="1"/>
</dbReference>
<feature type="compositionally biased region" description="Polar residues" evidence="1">
    <location>
        <begin position="553"/>
        <end position="578"/>
    </location>
</feature>
<evidence type="ECO:0000313" key="3">
    <source>
        <dbReference type="EMBL" id="WOG97303.1"/>
    </source>
</evidence>
<dbReference type="PANTHER" id="PTHR11439:SF482">
    <property type="entry name" value="GAG-PRE-INTEGRASE DOMAIN-CONTAINING PROTEIN"/>
    <property type="match status" value="1"/>
</dbReference>
<dbReference type="InterPro" id="IPR036397">
    <property type="entry name" value="RNaseH_sf"/>
</dbReference>
<dbReference type="Proteomes" id="UP000077755">
    <property type="component" value="Chromosome 4"/>
</dbReference>
<dbReference type="InterPro" id="IPR057670">
    <property type="entry name" value="SH3_retrovirus"/>
</dbReference>
<dbReference type="PANTHER" id="PTHR11439">
    <property type="entry name" value="GAG-POL-RELATED RETROTRANSPOSON"/>
    <property type="match status" value="1"/>
</dbReference>
<dbReference type="GO" id="GO:0003676">
    <property type="term" value="F:nucleic acid binding"/>
    <property type="evidence" value="ECO:0007669"/>
    <property type="project" value="InterPro"/>
</dbReference>
<dbReference type="SUPFAM" id="SSF53098">
    <property type="entry name" value="Ribonuclease H-like"/>
    <property type="match status" value="1"/>
</dbReference>
<dbReference type="Pfam" id="PF25597">
    <property type="entry name" value="SH3_retrovirus"/>
    <property type="match status" value="1"/>
</dbReference>
<feature type="region of interest" description="Disordered" evidence="1">
    <location>
        <begin position="552"/>
        <end position="638"/>
    </location>
</feature>
<proteinExistence type="predicted"/>
<dbReference type="InterPro" id="IPR012337">
    <property type="entry name" value="RNaseH-like_sf"/>
</dbReference>
<dbReference type="GO" id="GO:0015074">
    <property type="term" value="P:DNA integration"/>
    <property type="evidence" value="ECO:0007669"/>
    <property type="project" value="InterPro"/>
</dbReference>
<dbReference type="AlphaFoldDB" id="A0AAF1AVU3"/>
<dbReference type="InterPro" id="IPR001584">
    <property type="entry name" value="Integrase_cat-core"/>
</dbReference>
<dbReference type="InterPro" id="IPR013103">
    <property type="entry name" value="RVT_2"/>
</dbReference>
<reference evidence="3" key="1">
    <citation type="journal article" date="2016" name="Nat. Genet.">
        <title>A high-quality carrot genome assembly provides new insights into carotenoid accumulation and asterid genome evolution.</title>
        <authorList>
            <person name="Iorizzo M."/>
            <person name="Ellison S."/>
            <person name="Senalik D."/>
            <person name="Zeng P."/>
            <person name="Satapoomin P."/>
            <person name="Huang J."/>
            <person name="Bowman M."/>
            <person name="Iovene M."/>
            <person name="Sanseverino W."/>
            <person name="Cavagnaro P."/>
            <person name="Yildiz M."/>
            <person name="Macko-Podgorni A."/>
            <person name="Moranska E."/>
            <person name="Grzebelus E."/>
            <person name="Grzebelus D."/>
            <person name="Ashrafi H."/>
            <person name="Zheng Z."/>
            <person name="Cheng S."/>
            <person name="Spooner D."/>
            <person name="Van Deynze A."/>
            <person name="Simon P."/>
        </authorList>
    </citation>
    <scope>NUCLEOTIDE SEQUENCE</scope>
    <source>
        <tissue evidence="3">Leaf</tissue>
    </source>
</reference>
<dbReference type="Pfam" id="PF07727">
    <property type="entry name" value="RVT_2"/>
    <property type="match status" value="1"/>
</dbReference>
<feature type="compositionally biased region" description="Polar residues" evidence="1">
    <location>
        <begin position="608"/>
        <end position="621"/>
    </location>
</feature>
<feature type="domain" description="Integrase catalytic" evidence="2">
    <location>
        <begin position="352"/>
        <end position="454"/>
    </location>
</feature>
<dbReference type="EMBL" id="CP093346">
    <property type="protein sequence ID" value="WOG97303.1"/>
    <property type="molecule type" value="Genomic_DNA"/>
</dbReference>
<sequence>MEQMEQMFQLFQKLHKTSNLPEIGIPQTVRVAEKLNFTNYTKWCKLMHIAIGGRGRLNHITANPVPQNDPEYQQWAQKDSTVLSWIIENIDGDLVNQFLDYKTARELWKGIETLLSSGRDELQIYDLSSKAATMRQGKDTIEVYFSKLNTLWNCAEDITSFNSFIQRQRLYQFLAGVSDTLDKEKRDILYQDPLPTLDAAYASIRREIARRGIMASDSSLGREPSEIGSGLLGCFKIIGYPEWWDDLKQKKKTDGKANLAVGGPDGNNNIPLTTALHSDQATGTVRESKVIGNQISVGLLCNQISNPWIFDCGATDTMTYDSSDIVSSSNTHRTQIQTANGEYIPITQAGTFRAQPKILRSDNGGEYVTLNMKQFITDHGLLHQTTCPYTPQQNGIAERKNRTLLEITRALMIESHVPVHFWPEAIATATYLTNRLPTKPLNYDTPLDILETHVSIPSSHSLPPRVFGCIVYVHLQKRVRTKLEPRAVKCVFLGYGVNQKGYRCYDPIQDKIYTTLDCEFFEQSYYYTQLSPQGESLSDDLSWLTYPEVMNPDPTTQVGNTTDVAPETSVSPLLSTPVPTIPVPSDEHPSDDLSSAEVGSENPETDIITKTNTIPSGSVPNRYQLPPRSTRGVPPRRYDPEYEAQRSKYPVERISDENLSSTAMAFTASLYSTDIPKTVEEALGDEKWKQAMEDEYSALQKNKTWEKCTLPKGKKKVGCRWVFSIKYRADGTIERYKARLVAKGYTQTYGIDYSETFSPVAKIDTIRVLLSIAANKEWPIYQFDVKNAFLHGSIEEEIYMEAPPGYSQEFGDEEGCKLIKALYGLKQSPRAWFGRFTKAMKKFGYKQSNSDHTLFLKRVRDKITCLIIYVDDMIITGNDEKEITDLKAKLFQEFEMKDLGILKYFLGIEVLRSKQGIFIHQEKYILDLLTETGMLDCKPAETPIVANHGLQIHERAKLAKREQYQKIVGKLIYLAHTRPDIAYAVGVVSRFMHLPQIQHMTALMRILRYLKGTSSTGIYFAKNDHLDLIAYTDADWAGDRDGRKSTSGYFTLVGGNLVTWRSKKQKVVALSSAEAEFRGIAKGITEILWIQKLMNELGFPQKTACKLFCDNKAAIKISENPVQHDRTKHVEIDRHFIKDRLEDKTIKLPFVRSKDQLADILTKAVNTKAFEETLRKLGIGAPTAQLEGECRK</sequence>
<evidence type="ECO:0000313" key="4">
    <source>
        <dbReference type="Proteomes" id="UP000077755"/>
    </source>
</evidence>
<dbReference type="SUPFAM" id="SSF56672">
    <property type="entry name" value="DNA/RNA polymerases"/>
    <property type="match status" value="1"/>
</dbReference>
<dbReference type="PROSITE" id="PS50994">
    <property type="entry name" value="INTEGRASE"/>
    <property type="match status" value="1"/>
</dbReference>
<dbReference type="InterPro" id="IPR043502">
    <property type="entry name" value="DNA/RNA_pol_sf"/>
</dbReference>
<keyword evidence="4" id="KW-1185">Reference proteome</keyword>
<gene>
    <name evidence="3" type="ORF">DCAR_0416643</name>
</gene>
<reference evidence="3" key="2">
    <citation type="submission" date="2022-03" db="EMBL/GenBank/DDBJ databases">
        <title>Draft title - Genomic analysis of global carrot germplasm unveils the trajectory of domestication and the origin of high carotenoid orange carrot.</title>
        <authorList>
            <person name="Iorizzo M."/>
            <person name="Ellison S."/>
            <person name="Senalik D."/>
            <person name="Macko-Podgorni A."/>
            <person name="Grzebelus D."/>
            <person name="Bostan H."/>
            <person name="Rolling W."/>
            <person name="Curaba J."/>
            <person name="Simon P."/>
        </authorList>
    </citation>
    <scope>NUCLEOTIDE SEQUENCE</scope>
    <source>
        <tissue evidence="3">Leaf</tissue>
    </source>
</reference>
<evidence type="ECO:0000256" key="1">
    <source>
        <dbReference type="SAM" id="MobiDB-lite"/>
    </source>
</evidence>
<name>A0AAF1AVU3_DAUCS</name>
<organism evidence="3 4">
    <name type="scientific">Daucus carota subsp. sativus</name>
    <name type="common">Carrot</name>
    <dbReference type="NCBI Taxonomy" id="79200"/>
    <lineage>
        <taxon>Eukaryota</taxon>
        <taxon>Viridiplantae</taxon>
        <taxon>Streptophyta</taxon>
        <taxon>Embryophyta</taxon>
        <taxon>Tracheophyta</taxon>
        <taxon>Spermatophyta</taxon>
        <taxon>Magnoliopsida</taxon>
        <taxon>eudicotyledons</taxon>
        <taxon>Gunneridae</taxon>
        <taxon>Pentapetalae</taxon>
        <taxon>asterids</taxon>
        <taxon>campanulids</taxon>
        <taxon>Apiales</taxon>
        <taxon>Apiaceae</taxon>
        <taxon>Apioideae</taxon>
        <taxon>Scandiceae</taxon>
        <taxon>Daucinae</taxon>
        <taxon>Daucus</taxon>
        <taxon>Daucus sect. Daucus</taxon>
    </lineage>
</organism>